<reference evidence="3" key="1">
    <citation type="submission" date="2024-02" db="UniProtKB">
        <authorList>
            <consortium name="WormBaseParasite"/>
        </authorList>
    </citation>
    <scope>IDENTIFICATION</scope>
</reference>
<proteinExistence type="predicted"/>
<feature type="region of interest" description="Disordered" evidence="1">
    <location>
        <begin position="687"/>
        <end position="710"/>
    </location>
</feature>
<dbReference type="WBParaSite" id="MBELARI_LOCUS13260">
    <property type="protein sequence ID" value="MBELARI_LOCUS13260"/>
    <property type="gene ID" value="MBELARI_LOCUS13260"/>
</dbReference>
<accession>A0AAF3EH20</accession>
<feature type="compositionally biased region" description="Basic and acidic residues" evidence="1">
    <location>
        <begin position="751"/>
        <end position="770"/>
    </location>
</feature>
<organism evidence="2 3">
    <name type="scientific">Mesorhabditis belari</name>
    <dbReference type="NCBI Taxonomy" id="2138241"/>
    <lineage>
        <taxon>Eukaryota</taxon>
        <taxon>Metazoa</taxon>
        <taxon>Ecdysozoa</taxon>
        <taxon>Nematoda</taxon>
        <taxon>Chromadorea</taxon>
        <taxon>Rhabditida</taxon>
        <taxon>Rhabditina</taxon>
        <taxon>Rhabditomorpha</taxon>
        <taxon>Rhabditoidea</taxon>
        <taxon>Rhabditidae</taxon>
        <taxon>Mesorhabditinae</taxon>
        <taxon>Mesorhabditis</taxon>
    </lineage>
</organism>
<evidence type="ECO:0000313" key="2">
    <source>
        <dbReference type="Proteomes" id="UP000887575"/>
    </source>
</evidence>
<feature type="region of interest" description="Disordered" evidence="1">
    <location>
        <begin position="749"/>
        <end position="770"/>
    </location>
</feature>
<keyword evidence="2" id="KW-1185">Reference proteome</keyword>
<evidence type="ECO:0000313" key="3">
    <source>
        <dbReference type="WBParaSite" id="MBELARI_LOCUS13260"/>
    </source>
</evidence>
<evidence type="ECO:0000256" key="1">
    <source>
        <dbReference type="SAM" id="MobiDB-lite"/>
    </source>
</evidence>
<dbReference type="AlphaFoldDB" id="A0AAF3EH20"/>
<dbReference type="Proteomes" id="UP000887575">
    <property type="component" value="Unassembled WGS sequence"/>
</dbReference>
<sequence>MKDPKFQEMTVVPFEKAKKLHDYLKRNFQNKIRKFTVMNTLIHANKGCGFMCTEHIEKMAERIHYRKTEKHTCSLCNEMVLRRTLRAVSNPYMAKQMDEIFGITPKLYKEFQELNPPLKRSYYRLSRLKVHRFVPTFICKKHFTEEVRQTLQNQEIEKKERIAANKHWANTCCFCGHTNEGNDFVRKHWMTFSRNKYDHEYFDKVLNAGGKIIELKAKHSQLVLCMGHITDEMWQELKHFRAAKNRDLKEEKEAKSGIKKMAPKKVKEEPIDEEFPDDCFDLHAEFSGTNGNIKDEDIEETFLRILQGGSKSRAEIDAGTSGSEDLSLFTPNDDKKYVPTLDMSMPGTSEASEIEMKIEEDDDWREIMWNLETQKTEKLNIKVKQKIDRRRRENQPKLDLNADFITKEMQETIYGPSFRKEVAGQKENLVRCIFASCKVKISTKDPKIREMTVVPFEKAKEMHEYLKRIGFKSNTRTFAALNALMLSGKGCGYMCTRHIEKLAAQMHYRKTVKHPCALCNNPVLRLNLKSIATPYQAKQFDDLFGTAPKLLNLFKRSTEENPMKKVNHHYVKVHRYASTFVCKAHFTEEIREKIREQAKEKSERKAASKHWANACCLCGHTNKENDFARKHWMNTTNKHDHAYFDEVFKANGKIIELRAKHPLLVLCLDHITDEMWQELKQFRAARNRGEKEVKEKNGIENPHPLHPTKKSSRIQYLNLKRINDMESEVFLNSLNSNQLNGEIVEGLVTPKMERRQSEESVSDSKIETES</sequence>
<protein>
    <submittedName>
        <fullName evidence="3">Uncharacterized protein</fullName>
    </submittedName>
</protein>
<feature type="compositionally biased region" description="Basic and acidic residues" evidence="1">
    <location>
        <begin position="687"/>
        <end position="698"/>
    </location>
</feature>
<name>A0AAF3EH20_9BILA</name>